<reference evidence="1 2" key="1">
    <citation type="journal article" date="2022" name="bioRxiv">
        <title>Genomics of Preaxostyla Flagellates Illuminates Evolutionary Transitions and the Path Towards Mitochondrial Loss.</title>
        <authorList>
            <person name="Novak L.V.F."/>
            <person name="Treitli S.C."/>
            <person name="Pyrih J."/>
            <person name="Halakuc P."/>
            <person name="Pipaliya S.V."/>
            <person name="Vacek V."/>
            <person name="Brzon O."/>
            <person name="Soukal P."/>
            <person name="Eme L."/>
            <person name="Dacks J.B."/>
            <person name="Karnkowska A."/>
            <person name="Elias M."/>
            <person name="Hampl V."/>
        </authorList>
    </citation>
    <scope>NUCLEOTIDE SEQUENCE [LARGE SCALE GENOMIC DNA]</scope>
    <source>
        <strain evidence="1">NAU3</strain>
        <tissue evidence="1">Gut</tissue>
    </source>
</reference>
<proteinExistence type="predicted"/>
<dbReference type="Proteomes" id="UP001281761">
    <property type="component" value="Unassembled WGS sequence"/>
</dbReference>
<keyword evidence="2" id="KW-1185">Reference proteome</keyword>
<name>A0ABQ9X3Y1_9EUKA</name>
<evidence type="ECO:0000313" key="2">
    <source>
        <dbReference type="Proteomes" id="UP001281761"/>
    </source>
</evidence>
<gene>
    <name evidence="1" type="ORF">BLNAU_18581</name>
</gene>
<evidence type="ECO:0000313" key="1">
    <source>
        <dbReference type="EMBL" id="KAK2946476.1"/>
    </source>
</evidence>
<sequence>MIVIGEGSATIQNLKFVYQVTNSLHYSLIFVTGRRTTITNCQFDSFHLYDTIVYHRTNSLVIEHTRFTNVTLDPRRNDEFGAVLVTTIDKDSSLTMNNITLQPNTFPSELVEDQSMLKVYLQMTGTANLKLTDLKYLEPDSPLPTIFHFVWIVGKNINTQFTKDDTRFAGSYSSSTPPHYLWTTDETDRDNPVDASLLLFLVGKGSAVGLSDTGEDSSDCGFLGKWCQTFQKAQNRAEEEDLNAINIHGSATITGENSIDVDFSITGTSSTSSFTFRDKSMLAVNSVATFSNLLLTTTPNADGSLTCTLYVQSGHLTLSKVKIIIEGTMDNYAFLSVPFGTLTLTDVSVDGGSRRHTLSFVIVQQTGSLRSTKTTVKNIHSPYAAWMARLTGTELSIGSPESQSVFSNCVGDHVDPIPQASVGGGALFVSLTGAASKLAISNTLFEKCWSGLDGGAIFVSFSSSSLPSNYRISATFSECKVSTAEGRGKWVFVEGYNLPSFIREEEWEGTLTRVNRREHLEMLWGEDLSAESTFGSNSLLDILRPATDATSLFVDSKSEHGERNCGETEHTACPTIDAALLQVATANTELVLSNSPLLSAHFVVSRQELALIGFSSSSTSRPLSKLRVNATGFGGMGGVICGTNHSVLTLLNVEITTMASSDGSALFLFVVRDSEMTLTNCWVSEVSASVGFVECLSASSLSITHLTITSSSFSSTLFSLSDTSFLSISESEWRTVRVTKGGLVELRGWPSQNIVFSKFELSACLSSQPTQPLLSLSLSGAPSPTDRRQVSFSNCKFASSSSSPAPFVAMECVGVSVDVVAVKSEMLCSSGAATGSHRGMVVEWKERQPFVIRRELKMTNCSLIVAKL</sequence>
<protein>
    <submittedName>
        <fullName evidence="1">Uncharacterized protein</fullName>
    </submittedName>
</protein>
<organism evidence="1 2">
    <name type="scientific">Blattamonas nauphoetae</name>
    <dbReference type="NCBI Taxonomy" id="2049346"/>
    <lineage>
        <taxon>Eukaryota</taxon>
        <taxon>Metamonada</taxon>
        <taxon>Preaxostyla</taxon>
        <taxon>Oxymonadida</taxon>
        <taxon>Blattamonas</taxon>
    </lineage>
</organism>
<accession>A0ABQ9X3Y1</accession>
<dbReference type="EMBL" id="JARBJD010000227">
    <property type="protein sequence ID" value="KAK2946476.1"/>
    <property type="molecule type" value="Genomic_DNA"/>
</dbReference>
<comment type="caution">
    <text evidence="1">The sequence shown here is derived from an EMBL/GenBank/DDBJ whole genome shotgun (WGS) entry which is preliminary data.</text>
</comment>